<keyword evidence="4" id="KW-1185">Reference proteome</keyword>
<gene>
    <name evidence="3" type="ORF">CyHV2_ORF138</name>
</gene>
<keyword evidence="2" id="KW-0812">Transmembrane</keyword>
<dbReference type="GeneID" id="14011359"/>
<accession>K7PBQ1</accession>
<organism evidence="3 4">
    <name type="scientific">Cyprinid herpesvirus 2</name>
    <name type="common">CyHV-2</name>
    <dbReference type="NCBI Taxonomy" id="317878"/>
    <lineage>
        <taxon>Viruses</taxon>
        <taxon>Duplodnaviria</taxon>
        <taxon>Heunggongvirae</taxon>
        <taxon>Peploviricota</taxon>
        <taxon>Herviviricetes</taxon>
        <taxon>Herpesvirales</taxon>
        <taxon>Alloherpesviridae</taxon>
        <taxon>Cyvirus</taxon>
        <taxon>Cyvirus cyprinidallo2</taxon>
    </lineage>
</organism>
<keyword evidence="2" id="KW-1133">Transmembrane helix</keyword>
<dbReference type="KEGG" id="vg:14011359"/>
<dbReference type="RefSeq" id="YP_007003945.1">
    <property type="nucleotide sequence ID" value="NC_019495.1"/>
</dbReference>
<evidence type="ECO:0000256" key="2">
    <source>
        <dbReference type="SAM" id="Phobius"/>
    </source>
</evidence>
<evidence type="ECO:0000313" key="3">
    <source>
        <dbReference type="EMBL" id="AFJ20551.1"/>
    </source>
</evidence>
<name>K7PBQ1_CYHV2</name>
<dbReference type="Proteomes" id="UP000101183">
    <property type="component" value="Segment"/>
</dbReference>
<proteinExistence type="predicted"/>
<dbReference type="EMBL" id="JQ815364">
    <property type="protein sequence ID" value="AFJ20551.1"/>
    <property type="molecule type" value="Genomic_DNA"/>
</dbReference>
<evidence type="ECO:0000256" key="1">
    <source>
        <dbReference type="SAM" id="MobiDB-lite"/>
    </source>
</evidence>
<evidence type="ECO:0000313" key="4">
    <source>
        <dbReference type="Proteomes" id="UP000101183"/>
    </source>
</evidence>
<sequence>MISVLCLCVSCDLCICDLVLSFALRSEHRYGIPKDDPGVDGFRDQHRNAEINTVTPRSTTMFMGTSTTTPTTSHIGTSSTSPNNNNNMTTPEHKLHKLHYGWAIFFALVLLCFLIVVCLPGRKGEPLHWSHNTRSPVYIPKAAIEAGQEITVVEV</sequence>
<keyword evidence="2" id="KW-0472">Membrane</keyword>
<feature type="region of interest" description="Disordered" evidence="1">
    <location>
        <begin position="60"/>
        <end position="86"/>
    </location>
</feature>
<protein>
    <submittedName>
        <fullName evidence="3">Membrane protein ORF138</fullName>
    </submittedName>
</protein>
<dbReference type="SMR" id="K7PBQ1"/>
<reference evidence="3 4" key="1">
    <citation type="journal article" date="2013" name="J. Virol.">
        <title>Comparative genomics of carp herpesviruses.</title>
        <authorList>
            <person name="Davison A.J."/>
            <person name="Kurobe T."/>
            <person name="Gatherer D."/>
            <person name="Cunningham C."/>
            <person name="Korf I."/>
            <person name="Fukuda H."/>
            <person name="Hedrick R.P."/>
            <person name="Waltzek T.B."/>
        </authorList>
    </citation>
    <scope>NUCLEOTIDE SEQUENCE [LARGE SCALE GENOMIC DNA]</scope>
    <source>
        <strain evidence="3">ST-J1</strain>
    </source>
</reference>
<feature type="transmembrane region" description="Helical" evidence="2">
    <location>
        <begin position="100"/>
        <end position="119"/>
    </location>
</feature>